<accession>A0A1U7YXB1</accession>
<dbReference type="PANTHER" id="PTHR37611">
    <property type="entry name" value="VIRUS-SPECIFIC-SIGNALING-PATHWAY REGULATED PROTEIN-RELATED"/>
    <property type="match status" value="1"/>
</dbReference>
<organism evidence="1 2">
    <name type="scientific">Nicotiana sylvestris</name>
    <name type="common">Wood tobacco</name>
    <name type="synonym">South American tobacco</name>
    <dbReference type="NCBI Taxonomy" id="4096"/>
    <lineage>
        <taxon>Eukaryota</taxon>
        <taxon>Viridiplantae</taxon>
        <taxon>Streptophyta</taxon>
        <taxon>Embryophyta</taxon>
        <taxon>Tracheophyta</taxon>
        <taxon>Spermatophyta</taxon>
        <taxon>Magnoliopsida</taxon>
        <taxon>eudicotyledons</taxon>
        <taxon>Gunneridae</taxon>
        <taxon>Pentapetalae</taxon>
        <taxon>asterids</taxon>
        <taxon>lamiids</taxon>
        <taxon>Solanales</taxon>
        <taxon>Solanaceae</taxon>
        <taxon>Nicotianoideae</taxon>
        <taxon>Nicotianeae</taxon>
        <taxon>Nicotiana</taxon>
    </lineage>
</organism>
<keyword evidence="1" id="KW-1185">Reference proteome</keyword>
<name>A0A1U7YXB1_NICSY</name>
<protein>
    <submittedName>
        <fullName evidence="2">Uncharacterized protein LOC104249134</fullName>
    </submittedName>
</protein>
<evidence type="ECO:0000313" key="1">
    <source>
        <dbReference type="Proteomes" id="UP000189701"/>
    </source>
</evidence>
<sequence>MAYLAPENWPVCINVDTDDTDLLNQIEISEIDSAILMSFLDESQMEYCDDEKLRSAIQSLEAELDPISVINNPAAPNLDCYNGDFDFSWMDMEMSSYPSPRDAEMIEFQVGSDYSQIFTYIPIEEEVYDSLWLETDLSMVY</sequence>
<dbReference type="STRING" id="4096.A0A1U7YXB1"/>
<dbReference type="eggNOG" id="ENOG502R6MV">
    <property type="taxonomic scope" value="Eukaryota"/>
</dbReference>
<gene>
    <name evidence="2" type="primary">LOC104249134</name>
</gene>
<dbReference type="AlphaFoldDB" id="A0A1U7YXB1"/>
<reference evidence="2" key="2">
    <citation type="submission" date="2025-08" db="UniProtKB">
        <authorList>
            <consortium name="RefSeq"/>
        </authorList>
    </citation>
    <scope>IDENTIFICATION</scope>
    <source>
        <tissue evidence="2">Leaf</tissue>
    </source>
</reference>
<reference evidence="1" key="1">
    <citation type="journal article" date="2013" name="Genome Biol.">
        <title>Reference genomes and transcriptomes of Nicotiana sylvestris and Nicotiana tomentosiformis.</title>
        <authorList>
            <person name="Sierro N."/>
            <person name="Battey J.N."/>
            <person name="Ouadi S."/>
            <person name="Bovet L."/>
            <person name="Goepfert S."/>
            <person name="Bakaher N."/>
            <person name="Peitsch M.C."/>
            <person name="Ivanov N.V."/>
        </authorList>
    </citation>
    <scope>NUCLEOTIDE SEQUENCE [LARGE SCALE GENOMIC DNA]</scope>
</reference>
<dbReference type="PANTHER" id="PTHR37611:SF2">
    <property type="entry name" value="VIRUS-SPECIFIC-SIGNALING-PATHWAY REGULATED PROTEIN-RELATED"/>
    <property type="match status" value="1"/>
</dbReference>
<dbReference type="RefSeq" id="XP_009803809.1">
    <property type="nucleotide sequence ID" value="XM_009805507.1"/>
</dbReference>
<proteinExistence type="predicted"/>
<dbReference type="Proteomes" id="UP000189701">
    <property type="component" value="Unplaced"/>
</dbReference>
<evidence type="ECO:0000313" key="2">
    <source>
        <dbReference type="RefSeq" id="XP_009803809.1"/>
    </source>
</evidence>
<dbReference type="OrthoDB" id="1301588at2759"/>